<organism evidence="1 2">
    <name type="scientific">Lyophyllum shimeji</name>
    <name type="common">Hon-shimeji</name>
    <name type="synonym">Tricholoma shimeji</name>
    <dbReference type="NCBI Taxonomy" id="47721"/>
    <lineage>
        <taxon>Eukaryota</taxon>
        <taxon>Fungi</taxon>
        <taxon>Dikarya</taxon>
        <taxon>Basidiomycota</taxon>
        <taxon>Agaricomycotina</taxon>
        <taxon>Agaricomycetes</taxon>
        <taxon>Agaricomycetidae</taxon>
        <taxon>Agaricales</taxon>
        <taxon>Tricholomatineae</taxon>
        <taxon>Lyophyllaceae</taxon>
        <taxon>Lyophyllum</taxon>
    </lineage>
</organism>
<sequence length="76" mass="8546">MFAGSNVYLAVAQYDNTNQDVFLAQWRRKRMTFPSAVYRGEVRLAGRCSALLILQSTLIVPAEISLNCCIMGRMQS</sequence>
<proteinExistence type="predicted"/>
<gene>
    <name evidence="1" type="ORF">LshimejAT787_0100080</name>
</gene>
<comment type="caution">
    <text evidence="1">The sequence shown here is derived from an EMBL/GenBank/DDBJ whole genome shotgun (WGS) entry which is preliminary data.</text>
</comment>
<evidence type="ECO:0000313" key="2">
    <source>
        <dbReference type="Proteomes" id="UP001063166"/>
    </source>
</evidence>
<keyword evidence="2" id="KW-1185">Reference proteome</keyword>
<protein>
    <submittedName>
        <fullName evidence="1">Uncharacterized protein</fullName>
    </submittedName>
</protein>
<dbReference type="EMBL" id="BRPK01000001">
    <property type="protein sequence ID" value="GLB33123.1"/>
    <property type="molecule type" value="Genomic_DNA"/>
</dbReference>
<name>A0A9P3PCV9_LYOSH</name>
<reference evidence="1" key="1">
    <citation type="submission" date="2022-07" db="EMBL/GenBank/DDBJ databases">
        <title>The genome of Lyophyllum shimeji provides insight into the initial evolution of ectomycorrhizal fungal genome.</title>
        <authorList>
            <person name="Kobayashi Y."/>
            <person name="Shibata T."/>
            <person name="Hirakawa H."/>
            <person name="Shigenobu S."/>
            <person name="Nishiyama T."/>
            <person name="Yamada A."/>
            <person name="Hasebe M."/>
            <person name="Kawaguchi M."/>
        </authorList>
    </citation>
    <scope>NUCLEOTIDE SEQUENCE</scope>
    <source>
        <strain evidence="1">AT787</strain>
    </source>
</reference>
<dbReference type="AlphaFoldDB" id="A0A9P3PCV9"/>
<evidence type="ECO:0000313" key="1">
    <source>
        <dbReference type="EMBL" id="GLB33123.1"/>
    </source>
</evidence>
<dbReference type="Proteomes" id="UP001063166">
    <property type="component" value="Unassembled WGS sequence"/>
</dbReference>
<accession>A0A9P3PCV9</accession>